<gene>
    <name evidence="7" type="ORF">MNEG_10580</name>
</gene>
<evidence type="ECO:0000256" key="5">
    <source>
        <dbReference type="RuleBase" id="RU363076"/>
    </source>
</evidence>
<dbReference type="PROSITE" id="PS50895">
    <property type="entry name" value="SURF1"/>
    <property type="match status" value="1"/>
</dbReference>
<evidence type="ECO:0000256" key="2">
    <source>
        <dbReference type="ARBA" id="ARBA00022692"/>
    </source>
</evidence>
<evidence type="ECO:0000256" key="4">
    <source>
        <dbReference type="ARBA" id="ARBA00023136"/>
    </source>
</evidence>
<feature type="signal peptide" evidence="6">
    <location>
        <begin position="1"/>
        <end position="16"/>
    </location>
</feature>
<dbReference type="InterPro" id="IPR045214">
    <property type="entry name" value="Surf1/Surf4"/>
</dbReference>
<keyword evidence="4" id="KW-0472">Membrane</keyword>
<evidence type="ECO:0000313" key="8">
    <source>
        <dbReference type="Proteomes" id="UP000054498"/>
    </source>
</evidence>
<comment type="subcellular location">
    <subcellularLocation>
        <location evidence="1">Membrane</location>
    </subcellularLocation>
    <subcellularLocation>
        <location evidence="5">Mitochondrion inner membrane</location>
        <topology evidence="5">Multi-pass membrane protein</topology>
    </subcellularLocation>
</comment>
<keyword evidence="5" id="KW-0999">Mitochondrion inner membrane</keyword>
<keyword evidence="2" id="KW-0812">Transmembrane</keyword>
<dbReference type="PANTHER" id="PTHR23427">
    <property type="entry name" value="SURFEIT LOCUS PROTEIN"/>
    <property type="match status" value="1"/>
</dbReference>
<keyword evidence="3" id="KW-1133">Transmembrane helix</keyword>
<sequence length="187" mass="20908">MGGAKAALMFLPSAVAGSMCLWQLQRMRWKEGVVQEAQEAMQSPPEDVFTMDELPRFRRCTAAGTYDHSRAVFVGPRPISFTLSRAELQDSGMREMLSTPGAIKSGYLLIEPLTHDKSKRTVLVNRGWVPPDWKKHWREGVSAQQPQGRVEVTGVAQGSEEPSSFVPRNEPDRGNYFWVDVPGIVSF</sequence>
<dbReference type="EMBL" id="KK102594">
    <property type="protein sequence ID" value="KIY97384.1"/>
    <property type="molecule type" value="Genomic_DNA"/>
</dbReference>
<evidence type="ECO:0000313" key="7">
    <source>
        <dbReference type="EMBL" id="KIY97384.1"/>
    </source>
</evidence>
<keyword evidence="6" id="KW-0732">Signal</keyword>
<dbReference type="Proteomes" id="UP000054498">
    <property type="component" value="Unassembled WGS sequence"/>
</dbReference>
<dbReference type="RefSeq" id="XP_013896404.1">
    <property type="nucleotide sequence ID" value="XM_014040950.1"/>
</dbReference>
<dbReference type="GO" id="GO:0005743">
    <property type="term" value="C:mitochondrial inner membrane"/>
    <property type="evidence" value="ECO:0007669"/>
    <property type="project" value="UniProtKB-SubCell"/>
</dbReference>
<dbReference type="KEGG" id="mng:MNEG_10580"/>
<dbReference type="CDD" id="cd06662">
    <property type="entry name" value="SURF1"/>
    <property type="match status" value="1"/>
</dbReference>
<keyword evidence="5" id="KW-0496">Mitochondrion</keyword>
<dbReference type="AlphaFoldDB" id="A0A0D2M128"/>
<comment type="similarity">
    <text evidence="5">Belongs to the SURF1 family.</text>
</comment>
<evidence type="ECO:0000256" key="1">
    <source>
        <dbReference type="ARBA" id="ARBA00004370"/>
    </source>
</evidence>
<feature type="chain" id="PRO_5002264299" description="SURF1-like protein" evidence="6">
    <location>
        <begin position="17"/>
        <end position="187"/>
    </location>
</feature>
<evidence type="ECO:0000256" key="3">
    <source>
        <dbReference type="ARBA" id="ARBA00022989"/>
    </source>
</evidence>
<proteinExistence type="inferred from homology"/>
<dbReference type="PANTHER" id="PTHR23427:SF2">
    <property type="entry name" value="SURFEIT LOCUS PROTEIN 1"/>
    <property type="match status" value="1"/>
</dbReference>
<accession>A0A0D2M128</accession>
<organism evidence="7 8">
    <name type="scientific">Monoraphidium neglectum</name>
    <dbReference type="NCBI Taxonomy" id="145388"/>
    <lineage>
        <taxon>Eukaryota</taxon>
        <taxon>Viridiplantae</taxon>
        <taxon>Chlorophyta</taxon>
        <taxon>core chlorophytes</taxon>
        <taxon>Chlorophyceae</taxon>
        <taxon>CS clade</taxon>
        <taxon>Sphaeropleales</taxon>
        <taxon>Selenastraceae</taxon>
        <taxon>Monoraphidium</taxon>
    </lineage>
</organism>
<evidence type="ECO:0000256" key="6">
    <source>
        <dbReference type="SAM" id="SignalP"/>
    </source>
</evidence>
<name>A0A0D2M128_9CHLO</name>
<reference evidence="7 8" key="1">
    <citation type="journal article" date="2013" name="BMC Genomics">
        <title>Reconstruction of the lipid metabolism for the microalga Monoraphidium neglectum from its genome sequence reveals characteristics suitable for biofuel production.</title>
        <authorList>
            <person name="Bogen C."/>
            <person name="Al-Dilaimi A."/>
            <person name="Albersmeier A."/>
            <person name="Wichmann J."/>
            <person name="Grundmann M."/>
            <person name="Rupp O."/>
            <person name="Lauersen K.J."/>
            <person name="Blifernez-Klassen O."/>
            <person name="Kalinowski J."/>
            <person name="Goesmann A."/>
            <person name="Mussgnug J.H."/>
            <person name="Kruse O."/>
        </authorList>
    </citation>
    <scope>NUCLEOTIDE SEQUENCE [LARGE SCALE GENOMIC DNA]</scope>
    <source>
        <strain evidence="7 8">SAG 48.87</strain>
    </source>
</reference>
<dbReference type="InterPro" id="IPR002994">
    <property type="entry name" value="Surf1/Shy1"/>
</dbReference>
<dbReference type="OrthoDB" id="10040024at2759"/>
<keyword evidence="8" id="KW-1185">Reference proteome</keyword>
<dbReference type="Pfam" id="PF02104">
    <property type="entry name" value="SURF1"/>
    <property type="match status" value="1"/>
</dbReference>
<comment type="function">
    <text evidence="5">Probably involved in the biogenesis of the COX complex.</text>
</comment>
<dbReference type="STRING" id="145388.A0A0D2M128"/>
<protein>
    <recommendedName>
        <fullName evidence="5">SURF1-like protein</fullName>
    </recommendedName>
</protein>
<dbReference type="GeneID" id="25727757"/>